<evidence type="ECO:0000313" key="3">
    <source>
        <dbReference type="EMBL" id="MCL7038889.1"/>
    </source>
</evidence>
<dbReference type="PANTHER" id="PTHR48449:SF1">
    <property type="entry name" value="DUF1985 DOMAIN-CONTAINING PROTEIN"/>
    <property type="match status" value="1"/>
</dbReference>
<feature type="region of interest" description="Disordered" evidence="1">
    <location>
        <begin position="243"/>
        <end position="265"/>
    </location>
</feature>
<feature type="compositionally biased region" description="Polar residues" evidence="1">
    <location>
        <begin position="255"/>
        <end position="265"/>
    </location>
</feature>
<dbReference type="Pfam" id="PF03469">
    <property type="entry name" value="XH"/>
    <property type="match status" value="1"/>
</dbReference>
<feature type="domain" description="Factor of DNA methylation 1-5/IDN2" evidence="2">
    <location>
        <begin position="285"/>
        <end position="379"/>
    </location>
</feature>
<gene>
    <name evidence="3" type="ORF">MKW94_010042</name>
</gene>
<organism evidence="3 4">
    <name type="scientific">Papaver nudicaule</name>
    <name type="common">Iceland poppy</name>
    <dbReference type="NCBI Taxonomy" id="74823"/>
    <lineage>
        <taxon>Eukaryota</taxon>
        <taxon>Viridiplantae</taxon>
        <taxon>Streptophyta</taxon>
        <taxon>Embryophyta</taxon>
        <taxon>Tracheophyta</taxon>
        <taxon>Spermatophyta</taxon>
        <taxon>Magnoliopsida</taxon>
        <taxon>Ranunculales</taxon>
        <taxon>Papaveraceae</taxon>
        <taxon>Papaveroideae</taxon>
        <taxon>Papaver</taxon>
    </lineage>
</organism>
<reference evidence="3" key="1">
    <citation type="submission" date="2022-03" db="EMBL/GenBank/DDBJ databases">
        <title>A functionally conserved STORR gene fusion in Papaver species that diverged 16.8 million years ago.</title>
        <authorList>
            <person name="Catania T."/>
        </authorList>
    </citation>
    <scope>NUCLEOTIDE SEQUENCE</scope>
    <source>
        <strain evidence="3">S-191538</strain>
    </source>
</reference>
<feature type="compositionally biased region" description="Basic and acidic residues" evidence="1">
    <location>
        <begin position="243"/>
        <end position="252"/>
    </location>
</feature>
<dbReference type="AlphaFoldDB" id="A0AA41VCT8"/>
<name>A0AA41VCT8_PAPNU</name>
<proteinExistence type="predicted"/>
<comment type="caution">
    <text evidence="3">The sequence shown here is derived from an EMBL/GenBank/DDBJ whole genome shotgun (WGS) entry which is preliminary data.</text>
</comment>
<dbReference type="InterPro" id="IPR005379">
    <property type="entry name" value="FDM1-5/IDN2_XH"/>
</dbReference>
<protein>
    <recommendedName>
        <fullName evidence="2">Factor of DNA methylation 1-5/IDN2 domain-containing protein</fullName>
    </recommendedName>
</protein>
<evidence type="ECO:0000256" key="1">
    <source>
        <dbReference type="SAM" id="MobiDB-lite"/>
    </source>
</evidence>
<dbReference type="PANTHER" id="PTHR48449">
    <property type="entry name" value="DUF1985 DOMAIN-CONTAINING PROTEIN"/>
    <property type="match status" value="1"/>
</dbReference>
<dbReference type="Proteomes" id="UP001177140">
    <property type="component" value="Unassembled WGS sequence"/>
</dbReference>
<sequence>MEPTKLFGTIVNSLLRRVLEPLVGDDPDSMYFCIRGKVIKYGIRESALMTGLSFKGSDAVNPRGRAGSELINKYFPGQVTIKLEALSRKFDSVEQSIDKVKLGLQIEESKTNPKGKAAVAGHESFKSAYQLFGFPYAFQVWAFEIIPLLRDSFASTLKSKHSPRMLNYFCDSKPPELSAVESVLTSKKIEVLDCLKPTEGEMASKSVPLMSVDLSETKDDDEDKAEEMETSMEMQFANEDWEAAKDKDDGAETKPPQSCSNQDSQLLRDIFTQVKELTSKVSRMDKEISKLKENENHDYQASIETQEVIDEDERLKGLKNDLGEEVYKAIITVLLEMNDYDLSRKCTIPEWRNFRNGGMEILKEVASFMLERWRTLKKRLENDKETKSVETKMKEVKYGDKNLMHQSDELHKHYNESTLFSHASKIF</sequence>
<evidence type="ECO:0000259" key="2">
    <source>
        <dbReference type="Pfam" id="PF03469"/>
    </source>
</evidence>
<dbReference type="EMBL" id="JAJJMA010195156">
    <property type="protein sequence ID" value="MCL7038889.1"/>
    <property type="molecule type" value="Genomic_DNA"/>
</dbReference>
<evidence type="ECO:0000313" key="4">
    <source>
        <dbReference type="Proteomes" id="UP001177140"/>
    </source>
</evidence>
<accession>A0AA41VCT8</accession>
<keyword evidence="4" id="KW-1185">Reference proteome</keyword>